<gene>
    <name evidence="1" type="ORF">CMV_023897</name>
</gene>
<protein>
    <submittedName>
        <fullName evidence="1">Uncharacterized protein</fullName>
    </submittedName>
</protein>
<proteinExistence type="predicted"/>
<accession>A0A8J4VA65</accession>
<dbReference type="EMBL" id="JRKL02005520">
    <property type="protein sequence ID" value="KAF3950337.1"/>
    <property type="molecule type" value="Genomic_DNA"/>
</dbReference>
<dbReference type="AlphaFoldDB" id="A0A8J4VA65"/>
<reference evidence="1" key="1">
    <citation type="submission" date="2020-03" db="EMBL/GenBank/DDBJ databases">
        <title>Castanea mollissima Vanexum genome sequencing.</title>
        <authorList>
            <person name="Staton M."/>
        </authorList>
    </citation>
    <scope>NUCLEOTIDE SEQUENCE</scope>
    <source>
        <tissue evidence="1">Leaf</tissue>
    </source>
</reference>
<organism evidence="1 2">
    <name type="scientific">Castanea mollissima</name>
    <name type="common">Chinese chestnut</name>
    <dbReference type="NCBI Taxonomy" id="60419"/>
    <lineage>
        <taxon>Eukaryota</taxon>
        <taxon>Viridiplantae</taxon>
        <taxon>Streptophyta</taxon>
        <taxon>Embryophyta</taxon>
        <taxon>Tracheophyta</taxon>
        <taxon>Spermatophyta</taxon>
        <taxon>Magnoliopsida</taxon>
        <taxon>eudicotyledons</taxon>
        <taxon>Gunneridae</taxon>
        <taxon>Pentapetalae</taxon>
        <taxon>rosids</taxon>
        <taxon>fabids</taxon>
        <taxon>Fagales</taxon>
        <taxon>Fagaceae</taxon>
        <taxon>Castanea</taxon>
    </lineage>
</organism>
<name>A0A8J4VA65_9ROSI</name>
<keyword evidence="2" id="KW-1185">Reference proteome</keyword>
<evidence type="ECO:0000313" key="1">
    <source>
        <dbReference type="EMBL" id="KAF3950337.1"/>
    </source>
</evidence>
<comment type="caution">
    <text evidence="1">The sequence shown here is derived from an EMBL/GenBank/DDBJ whole genome shotgun (WGS) entry which is preliminary data.</text>
</comment>
<dbReference type="Proteomes" id="UP000737018">
    <property type="component" value="Unassembled WGS sequence"/>
</dbReference>
<evidence type="ECO:0000313" key="2">
    <source>
        <dbReference type="Proteomes" id="UP000737018"/>
    </source>
</evidence>
<sequence length="219" mass="24679">MKNQIVDALAGTEIPYLHLSPPFETCSVDLDVYGNPKSTSWLAEKKSIVPSPTIHEGSSYNSCTINQNLLTPLKTNSKPTKGKRRKWEEQIKLALAVAHALTAAADASITTAQVATEVVWFTSTPQSSHQCENEVEEFSVIRFQGKEKVYGLKLLLEAEQYTQTIKEVGMIVFCQRKRQMHCLWVGKRPSEVSKYGSKHNKWKMEALVGPMGRYTNYQK</sequence>